<keyword evidence="3" id="KW-1185">Reference proteome</keyword>
<sequence length="678" mass="76965">MRFLYVFLLAVGISLPVQAANLTERLSEVDKSKAAAEQFISSLQNQALTTLTAEDYLVLSVSYQTVNNRDAALDAASKAEQLATTPYLQALSLFHKAQIHGIYFQNAEMALQQLLAAEQLLLNSDEQPSLRLLNDVLRSFASAYNLLGQLATGLEYAERSLALARQLGEPSRELTSLIISGRLALQDNQYQRAFYYLQQGLTLANQLQDFESLASIHFRLGMAFRKLDLHQDALEHFQQAAERYRALDLQSNYTHALIYLAETYLEEPVQAEQAQLLLEEARHIAEQQQNLLRIAMVNYSLARTALVQQQLAPAEQLYQLALQQFRQINSATYLQEITLALARLYIQQQRYPEAEQLLADIAPDINAAATYLKLRFYNNKSDLAAARQRWQTAYLAQRPAMQLAQQEQSEQLRSSMAQLKGGLTDNNQVSQQSAELKQLQLQLAAAESRQVLLQLLLVGLIFTAFVIWQLYRRQLPVATTTPAPELAPKQWSQFREKVKQTNQRTAPHLIVLLPRNRTLLQQKYGRRCVSELLEQVRQQLNLPEVTASFSGSEMLWLCCDDEQKLPQLQQQAIALLEQKLTELGANPELLTLNLPLQDLLGEHWQKEDLNGLAELVWLCWYLAGQQLNSGSLWQLVVYSSHPRPCEWQADNLRADILNALKLGELTLQLNGNQLSFQL</sequence>
<dbReference type="Proteomes" id="UP000012043">
    <property type="component" value="Unassembled WGS sequence"/>
</dbReference>
<feature type="signal peptide" evidence="1">
    <location>
        <begin position="1"/>
        <end position="19"/>
    </location>
</feature>
<feature type="chain" id="PRO_5003746062" evidence="1">
    <location>
        <begin position="20"/>
        <end position="678"/>
    </location>
</feature>
<dbReference type="InterPro" id="IPR019734">
    <property type="entry name" value="TPR_rpt"/>
</dbReference>
<dbReference type="RefSeq" id="WP_008609245.1">
    <property type="nucleotide sequence ID" value="NZ_ALAB01000028.1"/>
</dbReference>
<evidence type="ECO:0000313" key="2">
    <source>
        <dbReference type="EMBL" id="EJI84675.1"/>
    </source>
</evidence>
<accession>J1YA46</accession>
<dbReference type="SUPFAM" id="SSF48452">
    <property type="entry name" value="TPR-like"/>
    <property type="match status" value="1"/>
</dbReference>
<gene>
    <name evidence="2" type="ORF">AEST_23500</name>
</gene>
<reference evidence="2 3" key="1">
    <citation type="journal article" date="2012" name="J. Bacteriol.">
        <title>Genome Sequence of Pectin-Degrading Alishewanella aestuarii Strain B11T, Isolated from Tidal Flat Sediment.</title>
        <authorList>
            <person name="Jung J."/>
            <person name="Choi S."/>
            <person name="Chun J."/>
            <person name="Park W."/>
        </authorList>
    </citation>
    <scope>NUCLEOTIDE SEQUENCE [LARGE SCALE GENOMIC DNA]</scope>
    <source>
        <strain evidence="2 3">B11</strain>
    </source>
</reference>
<comment type="caution">
    <text evidence="2">The sequence shown here is derived from an EMBL/GenBank/DDBJ whole genome shotgun (WGS) entry which is preliminary data.</text>
</comment>
<keyword evidence="1" id="KW-0732">Signal</keyword>
<dbReference type="SMART" id="SM00028">
    <property type="entry name" value="TPR"/>
    <property type="match status" value="5"/>
</dbReference>
<dbReference type="InterPro" id="IPR011990">
    <property type="entry name" value="TPR-like_helical_dom_sf"/>
</dbReference>
<protein>
    <submittedName>
        <fullName evidence="2">Uncharacterized protein</fullName>
    </submittedName>
</protein>
<evidence type="ECO:0000256" key="1">
    <source>
        <dbReference type="SAM" id="SignalP"/>
    </source>
</evidence>
<dbReference type="Pfam" id="PF13424">
    <property type="entry name" value="TPR_12"/>
    <property type="match status" value="1"/>
</dbReference>
<proteinExistence type="predicted"/>
<dbReference type="AlphaFoldDB" id="J1YA46"/>
<dbReference type="PATRIC" id="fig|1197174.4.peg.2301"/>
<organism evidence="2 3">
    <name type="scientific">Alishewanella aestuarii B11</name>
    <dbReference type="NCBI Taxonomy" id="1197174"/>
    <lineage>
        <taxon>Bacteria</taxon>
        <taxon>Pseudomonadati</taxon>
        <taxon>Pseudomonadota</taxon>
        <taxon>Gammaproteobacteria</taxon>
        <taxon>Alteromonadales</taxon>
        <taxon>Alteromonadaceae</taxon>
        <taxon>Alishewanella</taxon>
    </lineage>
</organism>
<evidence type="ECO:0000313" key="3">
    <source>
        <dbReference type="Proteomes" id="UP000012043"/>
    </source>
</evidence>
<dbReference type="Gene3D" id="1.25.40.10">
    <property type="entry name" value="Tetratricopeptide repeat domain"/>
    <property type="match status" value="1"/>
</dbReference>
<name>J1YA46_9ALTE</name>
<dbReference type="EMBL" id="ALAB01000028">
    <property type="protein sequence ID" value="EJI84675.1"/>
    <property type="molecule type" value="Genomic_DNA"/>
</dbReference>